<organism evidence="1">
    <name type="scientific">viral metagenome</name>
    <dbReference type="NCBI Taxonomy" id="1070528"/>
    <lineage>
        <taxon>unclassified sequences</taxon>
        <taxon>metagenomes</taxon>
        <taxon>organismal metagenomes</taxon>
    </lineage>
</organism>
<dbReference type="EMBL" id="MT143838">
    <property type="protein sequence ID" value="QJB03310.1"/>
    <property type="molecule type" value="Genomic_DNA"/>
</dbReference>
<sequence>MIKEQILQEELKCHCGKIVKLFPSQIGRKKYCSKECFYKYRKRPSGLFYNIVRNNKGWFKKGNIPWIQGKKGIIKVNSGSFKKGEHRGQDTEFRREDVLGEKNNQWKGDNVGYYGIHTWLQNRYGKANRCENKENNILDFPCLEKSSNYDWALIKEKRYERKRKNFMMLCHSCHLKYDKQKSI</sequence>
<proteinExistence type="predicted"/>
<reference evidence="1" key="1">
    <citation type="submission" date="2020-03" db="EMBL/GenBank/DDBJ databases">
        <title>The deep terrestrial virosphere.</title>
        <authorList>
            <person name="Holmfeldt K."/>
            <person name="Nilsson E."/>
            <person name="Simone D."/>
            <person name="Lopez-Fernandez M."/>
            <person name="Wu X."/>
            <person name="de Brujin I."/>
            <person name="Lundin D."/>
            <person name="Andersson A."/>
            <person name="Bertilsson S."/>
            <person name="Dopson M."/>
        </authorList>
    </citation>
    <scope>NUCLEOTIDE SEQUENCE</scope>
    <source>
        <strain evidence="1">MM171B00803</strain>
    </source>
</reference>
<evidence type="ECO:0008006" key="2">
    <source>
        <dbReference type="Google" id="ProtNLM"/>
    </source>
</evidence>
<gene>
    <name evidence="1" type="ORF">MM171B00803_0014</name>
</gene>
<dbReference type="AlphaFoldDB" id="A0A6M3MAW5"/>
<protein>
    <recommendedName>
        <fullName evidence="2">Nuclease associated modular domain-containing protein</fullName>
    </recommendedName>
</protein>
<evidence type="ECO:0000313" key="1">
    <source>
        <dbReference type="EMBL" id="QJB03310.1"/>
    </source>
</evidence>
<name>A0A6M3MAW5_9ZZZZ</name>
<accession>A0A6M3MAW5</accession>